<dbReference type="PANTHER" id="PTHR16777">
    <property type="entry name" value="PROTEIN ECT2"/>
    <property type="match status" value="1"/>
</dbReference>
<dbReference type="GO" id="GO:0005085">
    <property type="term" value="F:guanyl-nucleotide exchange factor activity"/>
    <property type="evidence" value="ECO:0007669"/>
    <property type="project" value="InterPro"/>
</dbReference>
<reference evidence="1" key="2">
    <citation type="submission" date="2020-05" db="UniProtKB">
        <authorList>
            <consortium name="EnsemblMetazoa"/>
        </authorList>
    </citation>
    <scope>IDENTIFICATION</scope>
    <source>
        <strain evidence="1">IAEA</strain>
    </source>
</reference>
<dbReference type="AlphaFoldDB" id="A0A1A9W1Z9"/>
<dbReference type="STRING" id="37001.A0A1A9W1Z9"/>
<keyword evidence="2" id="KW-1185">Reference proteome</keyword>
<dbReference type="GO" id="GO:0005634">
    <property type="term" value="C:nucleus"/>
    <property type="evidence" value="ECO:0007669"/>
    <property type="project" value="InterPro"/>
</dbReference>
<protein>
    <recommendedName>
        <fullName evidence="3">BRCT domain-containing protein</fullName>
    </recommendedName>
</protein>
<dbReference type="GO" id="GO:0005096">
    <property type="term" value="F:GTPase activator activity"/>
    <property type="evidence" value="ECO:0007669"/>
    <property type="project" value="InterPro"/>
</dbReference>
<dbReference type="GO" id="GO:2000431">
    <property type="term" value="P:regulation of cytokinesis, actomyosin contractile ring assembly"/>
    <property type="evidence" value="ECO:0007669"/>
    <property type="project" value="InterPro"/>
</dbReference>
<proteinExistence type="predicted"/>
<name>A0A1A9W1Z9_9MUSC</name>
<evidence type="ECO:0000313" key="1">
    <source>
        <dbReference type="EnsemblMetazoa" id="GBRI003477-PA"/>
    </source>
</evidence>
<dbReference type="Proteomes" id="UP000091820">
    <property type="component" value="Unassembled WGS sequence"/>
</dbReference>
<evidence type="ECO:0000313" key="2">
    <source>
        <dbReference type="Proteomes" id="UP000091820"/>
    </source>
</evidence>
<dbReference type="InterPro" id="IPR026817">
    <property type="entry name" value="Ect2"/>
</dbReference>
<sequence length="363" mass="41384">MVPAIILTLTFNIIDVQQYLLQRHLIFNFYVEILKQHSDTFSSILLFCSIRICTNADFLTNCLTGILSTVDEAHSKTLEEQSSEMSTSPPPSPVNVRICLVGDVAEDETCCEAANTEKFSNKHKLKAFERQKICFFGFSPDEHDHMVEVLESNGGIPVDLEIESVRIRESSESVTSDTSTKKPKFLHLDSISTICTSLPTILNSSCTTFNAFNNNTTLSNPSKQVKPIHHQVNDNQDTKCLTQTAAIGVKMQNELLPVADQAKMVVDEHTTQVKPERKNNQTHILKSDWFWYIIQYGYADENEYLFGDYLFSIANTPNTDRRDSLSISFNNRKRKHFLQSLLFKGPNTNNNNNNRFLLKFKYF</sequence>
<dbReference type="GO" id="GO:0005938">
    <property type="term" value="C:cell cortex"/>
    <property type="evidence" value="ECO:0007669"/>
    <property type="project" value="TreeGrafter"/>
</dbReference>
<dbReference type="VEuPathDB" id="VectorBase:GBRI003477"/>
<organism evidence="1 2">
    <name type="scientific">Glossina brevipalpis</name>
    <dbReference type="NCBI Taxonomy" id="37001"/>
    <lineage>
        <taxon>Eukaryota</taxon>
        <taxon>Metazoa</taxon>
        <taxon>Ecdysozoa</taxon>
        <taxon>Arthropoda</taxon>
        <taxon>Hexapoda</taxon>
        <taxon>Insecta</taxon>
        <taxon>Pterygota</taxon>
        <taxon>Neoptera</taxon>
        <taxon>Endopterygota</taxon>
        <taxon>Diptera</taxon>
        <taxon>Brachycera</taxon>
        <taxon>Muscomorpha</taxon>
        <taxon>Hippoboscoidea</taxon>
        <taxon>Glossinidae</taxon>
        <taxon>Glossina</taxon>
    </lineage>
</organism>
<accession>A0A1A9W1Z9</accession>
<dbReference type="GO" id="GO:0007399">
    <property type="term" value="P:nervous system development"/>
    <property type="evidence" value="ECO:0007669"/>
    <property type="project" value="TreeGrafter"/>
</dbReference>
<dbReference type="GO" id="GO:0000281">
    <property type="term" value="P:mitotic cytokinesis"/>
    <property type="evidence" value="ECO:0007669"/>
    <property type="project" value="TreeGrafter"/>
</dbReference>
<reference evidence="2" key="1">
    <citation type="submission" date="2014-03" db="EMBL/GenBank/DDBJ databases">
        <authorList>
            <person name="Aksoy S."/>
            <person name="Warren W."/>
            <person name="Wilson R.K."/>
        </authorList>
    </citation>
    <scope>NUCLEOTIDE SEQUENCE [LARGE SCALE GENOMIC DNA]</scope>
    <source>
        <strain evidence="2">IAEA</strain>
    </source>
</reference>
<dbReference type="PANTHER" id="PTHR16777:SF2">
    <property type="entry name" value="PROTEIN ECT2"/>
    <property type="match status" value="1"/>
</dbReference>
<dbReference type="EnsemblMetazoa" id="GBRI003477-RA">
    <property type="protein sequence ID" value="GBRI003477-PA"/>
    <property type="gene ID" value="GBRI003477"/>
</dbReference>
<evidence type="ECO:0008006" key="3">
    <source>
        <dbReference type="Google" id="ProtNLM"/>
    </source>
</evidence>